<evidence type="ECO:0008006" key="6">
    <source>
        <dbReference type="Google" id="ProtNLM"/>
    </source>
</evidence>
<dbReference type="SUPFAM" id="SSF51197">
    <property type="entry name" value="Clavaminate synthase-like"/>
    <property type="match status" value="1"/>
</dbReference>
<keyword evidence="2" id="KW-0479">Metal-binding</keyword>
<comment type="cofactor">
    <cofactor evidence="1">
        <name>Fe cation</name>
        <dbReference type="ChEBI" id="CHEBI:24875"/>
    </cofactor>
</comment>
<dbReference type="Gene3D" id="2.60.120.620">
    <property type="entry name" value="q2cbj1_9rhob like domain"/>
    <property type="match status" value="1"/>
</dbReference>
<evidence type="ECO:0000313" key="5">
    <source>
        <dbReference type="Proteomes" id="UP000075714"/>
    </source>
</evidence>
<sequence length="266" mass="30107">MRTQQALQGRLIRQSNCFLVLERFASPEDCARLKARMEALLAGFDPKTISVFTTKNQKTDDYFLQSASNISFFFEEKAFDENGELRQPKELSINKVGHALHDLDPVFREFSRSPAVDDVLRSLGYKRPLPVQSMYIFKQPSIGGEVRPHQDSSFIQTDPLTCVGLWWALEDATRENGCLWALPGIHKEGLKWRPSYADGRVSFATPQPTYDLSSFVPLECPAGTLVLLHGENVHYSAENTSPVSRHSYSMHLVESASGVRWLPDNW</sequence>
<evidence type="ECO:0000313" key="4">
    <source>
        <dbReference type="EMBL" id="KXZ55753.1"/>
    </source>
</evidence>
<proteinExistence type="predicted"/>
<dbReference type="EMBL" id="LSYV01000003">
    <property type="protein sequence ID" value="KXZ55753.1"/>
    <property type="molecule type" value="Genomic_DNA"/>
</dbReference>
<keyword evidence="3" id="KW-0408">Iron</keyword>
<dbReference type="AlphaFoldDB" id="A0A150H169"/>
<dbReference type="PANTHER" id="PTHR20883">
    <property type="entry name" value="PHYTANOYL-COA DIOXYGENASE DOMAIN CONTAINING 1"/>
    <property type="match status" value="1"/>
</dbReference>
<gene>
    <name evidence="4" type="ORF">GPECTOR_2g1303</name>
</gene>
<evidence type="ECO:0000256" key="2">
    <source>
        <dbReference type="ARBA" id="ARBA00022723"/>
    </source>
</evidence>
<organism evidence="4 5">
    <name type="scientific">Gonium pectorale</name>
    <name type="common">Green alga</name>
    <dbReference type="NCBI Taxonomy" id="33097"/>
    <lineage>
        <taxon>Eukaryota</taxon>
        <taxon>Viridiplantae</taxon>
        <taxon>Chlorophyta</taxon>
        <taxon>core chlorophytes</taxon>
        <taxon>Chlorophyceae</taxon>
        <taxon>CS clade</taxon>
        <taxon>Chlamydomonadales</taxon>
        <taxon>Volvocaceae</taxon>
        <taxon>Gonium</taxon>
    </lineage>
</organism>
<reference evidence="5" key="1">
    <citation type="journal article" date="2016" name="Nat. Commun.">
        <title>The Gonium pectorale genome demonstrates co-option of cell cycle regulation during the evolution of multicellularity.</title>
        <authorList>
            <person name="Hanschen E.R."/>
            <person name="Marriage T.N."/>
            <person name="Ferris P.J."/>
            <person name="Hamaji T."/>
            <person name="Toyoda A."/>
            <person name="Fujiyama A."/>
            <person name="Neme R."/>
            <person name="Noguchi H."/>
            <person name="Minakuchi Y."/>
            <person name="Suzuki M."/>
            <person name="Kawai-Toyooka H."/>
            <person name="Smith D.R."/>
            <person name="Sparks H."/>
            <person name="Anderson J."/>
            <person name="Bakaric R."/>
            <person name="Luria V."/>
            <person name="Karger A."/>
            <person name="Kirschner M.W."/>
            <person name="Durand P.M."/>
            <person name="Michod R.E."/>
            <person name="Nozaki H."/>
            <person name="Olson B.J."/>
        </authorList>
    </citation>
    <scope>NUCLEOTIDE SEQUENCE [LARGE SCALE GENOMIC DNA]</scope>
    <source>
        <strain evidence="5">NIES-2863</strain>
    </source>
</reference>
<evidence type="ECO:0000256" key="1">
    <source>
        <dbReference type="ARBA" id="ARBA00001962"/>
    </source>
</evidence>
<dbReference type="Proteomes" id="UP000075714">
    <property type="component" value="Unassembled WGS sequence"/>
</dbReference>
<comment type="caution">
    <text evidence="4">The sequence shown here is derived from an EMBL/GenBank/DDBJ whole genome shotgun (WGS) entry which is preliminary data.</text>
</comment>
<dbReference type="OrthoDB" id="445007at2759"/>
<keyword evidence="5" id="KW-1185">Reference proteome</keyword>
<dbReference type="Pfam" id="PF05721">
    <property type="entry name" value="PhyH"/>
    <property type="match status" value="1"/>
</dbReference>
<dbReference type="GO" id="GO:0046872">
    <property type="term" value="F:metal ion binding"/>
    <property type="evidence" value="ECO:0007669"/>
    <property type="project" value="UniProtKB-KW"/>
</dbReference>
<accession>A0A150H169</accession>
<dbReference type="InterPro" id="IPR008775">
    <property type="entry name" value="Phytyl_CoA_dOase-like"/>
</dbReference>
<dbReference type="PANTHER" id="PTHR20883:SF15">
    <property type="entry name" value="PHYTANOYL-COA DIOXYGENASE DOMAIN-CONTAINING PROTEIN 1"/>
    <property type="match status" value="1"/>
</dbReference>
<name>A0A150H169_GONPE</name>
<dbReference type="STRING" id="33097.A0A150H169"/>
<evidence type="ECO:0000256" key="3">
    <source>
        <dbReference type="ARBA" id="ARBA00023004"/>
    </source>
</evidence>
<protein>
    <recommendedName>
        <fullName evidence="6">Fe2OG dioxygenase domain-containing protein</fullName>
    </recommendedName>
</protein>